<organism evidence="1 2">
    <name type="scientific">Virgibacillus tibetensis</name>
    <dbReference type="NCBI Taxonomy" id="3042313"/>
    <lineage>
        <taxon>Bacteria</taxon>
        <taxon>Bacillati</taxon>
        <taxon>Bacillota</taxon>
        <taxon>Bacilli</taxon>
        <taxon>Bacillales</taxon>
        <taxon>Bacillaceae</taxon>
        <taxon>Virgibacillus</taxon>
    </lineage>
</organism>
<reference evidence="1 2" key="1">
    <citation type="journal article" date="2024" name="Int. J. Syst. Evol. Microbiol.">
        <title>Virgibacillus tibetensis sp. nov., isolated from salt lake on the Tibetan Plateau of China.</title>
        <authorList>
            <person name="Phurbu D."/>
            <person name="Liu Z.-X."/>
            <person name="Wang R."/>
            <person name="Zheng Y.-Y."/>
            <person name="Liu H.-C."/>
            <person name="Zhou Y.-G."/>
            <person name="Yu Y.-J."/>
            <person name="Li A.-H."/>
        </authorList>
    </citation>
    <scope>NUCLEOTIDE SEQUENCE [LARGE SCALE GENOMIC DNA]</scope>
    <source>
        <strain evidence="1 2">C22-A2</strain>
    </source>
</reference>
<comment type="caution">
    <text evidence="1">The sequence shown here is derived from an EMBL/GenBank/DDBJ whole genome shotgun (WGS) entry which is preliminary data.</text>
</comment>
<name>A0ABU6KKN7_9BACI</name>
<evidence type="ECO:0000313" key="1">
    <source>
        <dbReference type="EMBL" id="MEC5425785.1"/>
    </source>
</evidence>
<keyword evidence="2" id="KW-1185">Reference proteome</keyword>
<sequence>MKSRKLLIVSGILSLILLVSVFGSLKQSSIYNFPIPIIAQINGKHSESYISYDFNGINSLYIQHVKLFGWKEIEVLGSKKIFEKDGKKIAITTYKDGFDLAIE</sequence>
<accession>A0ABU6KKN7</accession>
<dbReference type="Proteomes" id="UP001335737">
    <property type="component" value="Unassembled WGS sequence"/>
</dbReference>
<protein>
    <recommendedName>
        <fullName evidence="3">DUF3139 domain-containing protein</fullName>
    </recommendedName>
</protein>
<evidence type="ECO:0008006" key="3">
    <source>
        <dbReference type="Google" id="ProtNLM"/>
    </source>
</evidence>
<proteinExistence type="predicted"/>
<dbReference type="EMBL" id="JARZFX010000019">
    <property type="protein sequence ID" value="MEC5425785.1"/>
    <property type="molecule type" value="Genomic_DNA"/>
</dbReference>
<gene>
    <name evidence="1" type="ORF">QGM71_20160</name>
</gene>
<dbReference type="RefSeq" id="WP_327609316.1">
    <property type="nucleotide sequence ID" value="NZ_JARZFX010000019.1"/>
</dbReference>
<evidence type="ECO:0000313" key="2">
    <source>
        <dbReference type="Proteomes" id="UP001335737"/>
    </source>
</evidence>